<name>A0A118JQW1_CYNCS</name>
<sequence length="110" mass="12179">MTALTGDGSHVFGASAIVLLEDTSCIIIVLVSLDDCFQPWSYIHNCVIVTSKTRNSDEICYIDPIANLLQETTVEIYRHHAIVDDEMSSYEDLVDARAPVKLNGIKNHGK</sequence>
<gene>
    <name evidence="1" type="ORF">Ccrd_025423</name>
</gene>
<dbReference type="AlphaFoldDB" id="A0A118JQW1"/>
<dbReference type="Gramene" id="KVH85867">
    <property type="protein sequence ID" value="KVH85867"/>
    <property type="gene ID" value="Ccrd_025423"/>
</dbReference>
<evidence type="ECO:0000313" key="2">
    <source>
        <dbReference type="Proteomes" id="UP000243975"/>
    </source>
</evidence>
<proteinExistence type="predicted"/>
<dbReference type="Proteomes" id="UP000243975">
    <property type="component" value="Unassembled WGS sequence"/>
</dbReference>
<reference evidence="1 2" key="1">
    <citation type="journal article" date="2016" name="Sci. Rep.">
        <title>The genome sequence of the outbreeding globe artichoke constructed de novo incorporating a phase-aware low-pass sequencing strategy of F1 progeny.</title>
        <authorList>
            <person name="Scaglione D."/>
            <person name="Reyes-Chin-Wo S."/>
            <person name="Acquadro A."/>
            <person name="Froenicke L."/>
            <person name="Portis E."/>
            <person name="Beitel C."/>
            <person name="Tirone M."/>
            <person name="Mauro R."/>
            <person name="Lo Monaco A."/>
            <person name="Mauromicale G."/>
            <person name="Faccioli P."/>
            <person name="Cattivelli L."/>
            <person name="Rieseberg L."/>
            <person name="Michelmore R."/>
            <person name="Lanteri S."/>
        </authorList>
    </citation>
    <scope>NUCLEOTIDE SEQUENCE [LARGE SCALE GENOMIC DNA]</scope>
    <source>
        <strain evidence="1">2C</strain>
    </source>
</reference>
<accession>A0A118JQW1</accession>
<dbReference type="STRING" id="59895.A0A118JQW1"/>
<comment type="caution">
    <text evidence="1">The sequence shown here is derived from an EMBL/GenBank/DDBJ whole genome shotgun (WGS) entry which is preliminary data.</text>
</comment>
<dbReference type="EMBL" id="LEKV01006334">
    <property type="protein sequence ID" value="KVH85867.1"/>
    <property type="molecule type" value="Genomic_DNA"/>
</dbReference>
<protein>
    <submittedName>
        <fullName evidence="1">Uncharacterized protein</fullName>
    </submittedName>
</protein>
<organism evidence="1 2">
    <name type="scientific">Cynara cardunculus var. scolymus</name>
    <name type="common">Globe artichoke</name>
    <name type="synonym">Cynara scolymus</name>
    <dbReference type="NCBI Taxonomy" id="59895"/>
    <lineage>
        <taxon>Eukaryota</taxon>
        <taxon>Viridiplantae</taxon>
        <taxon>Streptophyta</taxon>
        <taxon>Embryophyta</taxon>
        <taxon>Tracheophyta</taxon>
        <taxon>Spermatophyta</taxon>
        <taxon>Magnoliopsida</taxon>
        <taxon>eudicotyledons</taxon>
        <taxon>Gunneridae</taxon>
        <taxon>Pentapetalae</taxon>
        <taxon>asterids</taxon>
        <taxon>campanulids</taxon>
        <taxon>Asterales</taxon>
        <taxon>Asteraceae</taxon>
        <taxon>Carduoideae</taxon>
        <taxon>Cardueae</taxon>
        <taxon>Carduinae</taxon>
        <taxon>Cynara</taxon>
    </lineage>
</organism>
<evidence type="ECO:0000313" key="1">
    <source>
        <dbReference type="EMBL" id="KVH85867.1"/>
    </source>
</evidence>
<keyword evidence="2" id="KW-1185">Reference proteome</keyword>